<dbReference type="Proteomes" id="UP000595564">
    <property type="component" value="Chromosome"/>
</dbReference>
<organism evidence="1 2">
    <name type="scientific">Thermotomaculum hydrothermale</name>
    <dbReference type="NCBI Taxonomy" id="981385"/>
    <lineage>
        <taxon>Bacteria</taxon>
        <taxon>Pseudomonadati</taxon>
        <taxon>Acidobacteriota</taxon>
        <taxon>Holophagae</taxon>
        <taxon>Thermotomaculales</taxon>
        <taxon>Thermotomaculaceae</taxon>
        <taxon>Thermotomaculum</taxon>
    </lineage>
</organism>
<dbReference type="EMBL" id="AP017470">
    <property type="protein sequence ID" value="BBB33449.1"/>
    <property type="molecule type" value="Genomic_DNA"/>
</dbReference>
<dbReference type="RefSeq" id="WP_201327759.1">
    <property type="nucleotide sequence ID" value="NZ_AP017470.1"/>
</dbReference>
<protein>
    <submittedName>
        <fullName evidence="1">Uncharacterized protein</fullName>
    </submittedName>
</protein>
<name>A0A7R6SZ38_9BACT</name>
<dbReference type="KEGG" id="thyd:TTHT_2007"/>
<sequence>MKRLSLVILLLLSLLNQSFTYIEISPISKTKGYYAGVLELTYWGGFFPIEAICYFKNRQFNAFFSRANPFVLDYSFSNPKEEVRLRKSGDTLCFFVIVKGELIKPYSKLSFKELVIDKVLYSKSLSYDTFKCLMEQQFPDEKVNFFRQHPLEILKICHNKTNPHLNSEPSKKTMLIDYKGIINKIADLNQKASETKVLCGILVKNNHLFLPFEELFSKRYDTKCVEDLKNCGFKYVWTSRNHQKLIKLLEKTSAKYYFIIVRANSIKNGKTNSIKIDIRHFIYFSQIDSYTLKEFLKTKLSAKEINFMLKNSEQLVRFIEKIREKNKLK</sequence>
<evidence type="ECO:0000313" key="1">
    <source>
        <dbReference type="EMBL" id="BBB33449.1"/>
    </source>
</evidence>
<dbReference type="AlphaFoldDB" id="A0A7R6SZ38"/>
<reference evidence="1 2" key="1">
    <citation type="journal article" date="2012" name="Extremophiles">
        <title>Thermotomaculum hydrothermale gen. nov., sp. nov., a novel heterotrophic thermophile within the phylum Acidobacteria from a deep-sea hydrothermal vent chimney in the Southern Okinawa Trough.</title>
        <authorList>
            <person name="Izumi H."/>
            <person name="Nunoura T."/>
            <person name="Miyazaki M."/>
            <person name="Mino S."/>
            <person name="Toki T."/>
            <person name="Takai K."/>
            <person name="Sako Y."/>
            <person name="Sawabe T."/>
            <person name="Nakagawa S."/>
        </authorList>
    </citation>
    <scope>NUCLEOTIDE SEQUENCE [LARGE SCALE GENOMIC DNA]</scope>
    <source>
        <strain evidence="1 2">AC55</strain>
    </source>
</reference>
<keyword evidence="2" id="KW-1185">Reference proteome</keyword>
<accession>A0A7R6SZ38</accession>
<proteinExistence type="predicted"/>
<evidence type="ECO:0000313" key="2">
    <source>
        <dbReference type="Proteomes" id="UP000595564"/>
    </source>
</evidence>
<gene>
    <name evidence="1" type="ORF">TTHT_2007</name>
</gene>